<dbReference type="InterPro" id="IPR039249">
    <property type="entry name" value="GPATCH11"/>
</dbReference>
<reference evidence="3 4" key="1">
    <citation type="submission" date="2014-04" db="EMBL/GenBank/DDBJ databases">
        <authorList>
            <consortium name="DOE Joint Genome Institute"/>
            <person name="Kuo A."/>
            <person name="Kohler A."/>
            <person name="Nagy L.G."/>
            <person name="Floudas D."/>
            <person name="Copeland A."/>
            <person name="Barry K.W."/>
            <person name="Cichocki N."/>
            <person name="Veneault-Fourrey C."/>
            <person name="LaButti K."/>
            <person name="Lindquist E.A."/>
            <person name="Lipzen A."/>
            <person name="Lundell T."/>
            <person name="Morin E."/>
            <person name="Murat C."/>
            <person name="Sun H."/>
            <person name="Tunlid A."/>
            <person name="Henrissat B."/>
            <person name="Grigoriev I.V."/>
            <person name="Hibbett D.S."/>
            <person name="Martin F."/>
            <person name="Nordberg H.P."/>
            <person name="Cantor M.N."/>
            <person name="Hua S.X."/>
        </authorList>
    </citation>
    <scope>NUCLEOTIDE SEQUENCE [LARGE SCALE GENOMIC DNA]</scope>
    <source>
        <strain evidence="3 4">LaAM-08-1</strain>
    </source>
</reference>
<evidence type="ECO:0000313" key="3">
    <source>
        <dbReference type="EMBL" id="KIK08405.1"/>
    </source>
</evidence>
<feature type="compositionally biased region" description="Basic and acidic residues" evidence="1">
    <location>
        <begin position="51"/>
        <end position="61"/>
    </location>
</feature>
<gene>
    <name evidence="3" type="ORF">K443DRAFT_1501</name>
</gene>
<name>A0A0C9X843_9AGAR</name>
<dbReference type="PANTHER" id="PTHR21032">
    <property type="entry name" value="G PATCH DOMAIN-CONTAINING PROTEIN 11"/>
    <property type="match status" value="1"/>
</dbReference>
<dbReference type="Pfam" id="PF13821">
    <property type="entry name" value="DUF4187"/>
    <property type="match status" value="1"/>
</dbReference>
<reference evidence="4" key="2">
    <citation type="submission" date="2015-01" db="EMBL/GenBank/DDBJ databases">
        <title>Evolutionary Origins and Diversification of the Mycorrhizal Mutualists.</title>
        <authorList>
            <consortium name="DOE Joint Genome Institute"/>
            <consortium name="Mycorrhizal Genomics Consortium"/>
            <person name="Kohler A."/>
            <person name="Kuo A."/>
            <person name="Nagy L.G."/>
            <person name="Floudas D."/>
            <person name="Copeland A."/>
            <person name="Barry K.W."/>
            <person name="Cichocki N."/>
            <person name="Veneault-Fourrey C."/>
            <person name="LaButti K."/>
            <person name="Lindquist E.A."/>
            <person name="Lipzen A."/>
            <person name="Lundell T."/>
            <person name="Morin E."/>
            <person name="Murat C."/>
            <person name="Riley R."/>
            <person name="Ohm R."/>
            <person name="Sun H."/>
            <person name="Tunlid A."/>
            <person name="Henrissat B."/>
            <person name="Grigoriev I.V."/>
            <person name="Hibbett D.S."/>
            <person name="Martin F."/>
        </authorList>
    </citation>
    <scope>NUCLEOTIDE SEQUENCE [LARGE SCALE GENOMIC DNA]</scope>
    <source>
        <strain evidence="4">LaAM-08-1</strain>
    </source>
</reference>
<dbReference type="EMBL" id="KN838542">
    <property type="protein sequence ID" value="KIK08405.1"/>
    <property type="molecule type" value="Genomic_DNA"/>
</dbReference>
<dbReference type="STRING" id="1095629.A0A0C9X843"/>
<feature type="region of interest" description="Disordered" evidence="1">
    <location>
        <begin position="150"/>
        <end position="183"/>
    </location>
</feature>
<dbReference type="Proteomes" id="UP000054477">
    <property type="component" value="Unassembled WGS sequence"/>
</dbReference>
<keyword evidence="4" id="KW-1185">Reference proteome</keyword>
<dbReference type="PANTHER" id="PTHR21032:SF0">
    <property type="entry name" value="G PATCH DOMAIN-CONTAINING PROTEIN 11"/>
    <property type="match status" value="1"/>
</dbReference>
<evidence type="ECO:0000256" key="1">
    <source>
        <dbReference type="SAM" id="MobiDB-lite"/>
    </source>
</evidence>
<accession>A0A0C9X843</accession>
<dbReference type="InterPro" id="IPR025239">
    <property type="entry name" value="DUF4187"/>
</dbReference>
<dbReference type="GO" id="GO:0000776">
    <property type="term" value="C:kinetochore"/>
    <property type="evidence" value="ECO:0007669"/>
    <property type="project" value="TreeGrafter"/>
</dbReference>
<evidence type="ECO:0000313" key="4">
    <source>
        <dbReference type="Proteomes" id="UP000054477"/>
    </source>
</evidence>
<protein>
    <recommendedName>
        <fullName evidence="2">DUF4187 domain-containing protein</fullName>
    </recommendedName>
</protein>
<organism evidence="3 4">
    <name type="scientific">Laccaria amethystina LaAM-08-1</name>
    <dbReference type="NCBI Taxonomy" id="1095629"/>
    <lineage>
        <taxon>Eukaryota</taxon>
        <taxon>Fungi</taxon>
        <taxon>Dikarya</taxon>
        <taxon>Basidiomycota</taxon>
        <taxon>Agaricomycotina</taxon>
        <taxon>Agaricomycetes</taxon>
        <taxon>Agaricomycetidae</taxon>
        <taxon>Agaricales</taxon>
        <taxon>Agaricineae</taxon>
        <taxon>Hydnangiaceae</taxon>
        <taxon>Laccaria</taxon>
    </lineage>
</organism>
<proteinExistence type="predicted"/>
<feature type="domain" description="DUF4187" evidence="2">
    <location>
        <begin position="289"/>
        <end position="343"/>
    </location>
</feature>
<feature type="compositionally biased region" description="Basic and acidic residues" evidence="1">
    <location>
        <begin position="163"/>
        <end position="183"/>
    </location>
</feature>
<feature type="region of interest" description="Disordered" evidence="1">
    <location>
        <begin position="1"/>
        <end position="61"/>
    </location>
</feature>
<evidence type="ECO:0000259" key="2">
    <source>
        <dbReference type="SMART" id="SM01173"/>
    </source>
</evidence>
<dbReference type="AlphaFoldDB" id="A0A0C9X843"/>
<dbReference type="OrthoDB" id="786951at2759"/>
<dbReference type="HOGENOM" id="CLU_046724_1_0_1"/>
<sequence>MSADDDDYLSDKFLVSTPSTSKPSTYSSLRKEAQKKSFLKNEQNKLKSRRQRELESREEGLGKSLFERAKEEVDAGLSSGNKALSIMMKMGFEPGRALGSAGTNGDAIVPDEVSPSETQSVPLNPANEVPSHDPTEPLPLNEWAGRKGIGLGKRARSPNAAERQTKLAKADEEASHHDFRDRARDEYKERQAEARLLPAQRSCATMDEKVGRTYHALWLNFNNPNTFPPGLIDALSLHGGIIVPPEPHGDSIQSRLRRQMQADSLQSPDADDTAKPVMSAVDQYSPQFLEEAAQFLRLQAQDRLILVLSYLRRTHFYCFWCGVKYENEEEMESQCPGPDEDVHE</sequence>
<feature type="compositionally biased region" description="Low complexity" evidence="1">
    <location>
        <begin position="16"/>
        <end position="28"/>
    </location>
</feature>
<dbReference type="SMART" id="SM01173">
    <property type="entry name" value="DUF4187"/>
    <property type="match status" value="1"/>
</dbReference>